<evidence type="ECO:0000313" key="2">
    <source>
        <dbReference type="Proteomes" id="UP000605427"/>
    </source>
</evidence>
<protein>
    <submittedName>
        <fullName evidence="1">Uncharacterized protein</fullName>
    </submittedName>
</protein>
<gene>
    <name evidence="1" type="ORF">GCM10007362_01800</name>
</gene>
<comment type="caution">
    <text evidence="1">The sequence shown here is derived from an EMBL/GenBank/DDBJ whole genome shotgun (WGS) entry which is preliminary data.</text>
</comment>
<organism evidence="1 2">
    <name type="scientific">Saccharibacillus endophyticus</name>
    <dbReference type="NCBI Taxonomy" id="2060666"/>
    <lineage>
        <taxon>Bacteria</taxon>
        <taxon>Bacillati</taxon>
        <taxon>Bacillota</taxon>
        <taxon>Bacilli</taxon>
        <taxon>Bacillales</taxon>
        <taxon>Paenibacillaceae</taxon>
        <taxon>Saccharibacillus</taxon>
    </lineage>
</organism>
<dbReference type="Proteomes" id="UP000605427">
    <property type="component" value="Unassembled WGS sequence"/>
</dbReference>
<dbReference type="EMBL" id="BMDD01000001">
    <property type="protein sequence ID" value="GGH68112.1"/>
    <property type="molecule type" value="Genomic_DNA"/>
</dbReference>
<reference evidence="2" key="1">
    <citation type="journal article" date="2019" name="Int. J. Syst. Evol. Microbiol.">
        <title>The Global Catalogue of Microorganisms (GCM) 10K type strain sequencing project: providing services to taxonomists for standard genome sequencing and annotation.</title>
        <authorList>
            <consortium name="The Broad Institute Genomics Platform"/>
            <consortium name="The Broad Institute Genome Sequencing Center for Infectious Disease"/>
            <person name="Wu L."/>
            <person name="Ma J."/>
        </authorList>
    </citation>
    <scope>NUCLEOTIDE SEQUENCE [LARGE SCALE GENOMIC DNA]</scope>
    <source>
        <strain evidence="2">CCM 8702</strain>
    </source>
</reference>
<evidence type="ECO:0000313" key="1">
    <source>
        <dbReference type="EMBL" id="GGH68112.1"/>
    </source>
</evidence>
<keyword evidence="2" id="KW-1185">Reference proteome</keyword>
<name>A0ABQ1ZJW2_9BACL</name>
<dbReference type="RefSeq" id="WP_172237751.1">
    <property type="nucleotide sequence ID" value="NZ_BMDD01000001.1"/>
</dbReference>
<sequence length="152" mass="17798">MAVWDYQVILYPQDNKAIMTEEGIDFVGIHEFSFDQIVEQLVSTGKVKKGSVQRQWNSFAEDCYYIYKDRTSLIEIEINDGVKEEQVRTLSLRTNIYKPEGDIKSLITLAKMLSIELALSIWDMRLKSIVDKEDEESLQRTIQNYNSYKQRS</sequence>
<accession>A0ABQ1ZJW2</accession>
<proteinExistence type="predicted"/>